<dbReference type="OrthoDB" id="4093102at2759"/>
<dbReference type="AlphaFoldDB" id="A0A2T0FHW1"/>
<comment type="caution">
    <text evidence="2">The sequence shown here is derived from an EMBL/GenBank/DDBJ whole genome shotgun (WGS) entry which is preliminary data.</text>
</comment>
<sequence>MSTKPRSTESQSESTDCAPLWILAELAPQCNDLISQTLSTILEPVEWNQNTLLPNNETNDLDFNLDDQFVCTDLPLDPALTLQMGYDAIFGSEPLQPHPKEFLGEPMSYISFSPLSPMSPVLAPTPTPPSSVASTNNALGKLFIDTRTEEAVYCNSEGEMVVDKEFVGLPTSPNNLPSSECNIDPMLCLQSMPGSEPPDFWSQSIEQALTPRMIPVTFAKAPETPVPLETPTVSSCPSCHFQTFVTAGSGLEQIRDYLVIPENSTRFTLVSNKNLADVLPRNRYSGRSTTRTRSVLSNSLTRMPENASEIPIETDLCDQFIKTISKAITPDPSSHISGVDKLVLCKPWRKNGIPQQQPQPASSIVHPGLFTICESWVPESKQRPFFRLTDELGSGVNLEELSVAISILSSRPPRRYNHYAALSLDDSGKYIPATYCPYLPTEYYRRCIARDPKDIEEIGGKNGFVEKVKTFDLYRPAFVKGCGASKYGWCDNCPEGGFYRMKNSGYLYHKNFEHGILATTYVMEDPLVIKSMKSPRGDRWMGLCGICYRWIDLNHRASQGWGTWFHHYVSCNKEYEELKLAVQRTGARVEIVELEYCPFVCSSE</sequence>
<organism evidence="2 3">
    <name type="scientific">Wickerhamiella sorbophila</name>
    <dbReference type="NCBI Taxonomy" id="45607"/>
    <lineage>
        <taxon>Eukaryota</taxon>
        <taxon>Fungi</taxon>
        <taxon>Dikarya</taxon>
        <taxon>Ascomycota</taxon>
        <taxon>Saccharomycotina</taxon>
        <taxon>Dipodascomycetes</taxon>
        <taxon>Dipodascales</taxon>
        <taxon>Trichomonascaceae</taxon>
        <taxon>Wickerhamiella</taxon>
    </lineage>
</organism>
<feature type="domain" description="Transcription regulator Rua1 C-terminal" evidence="1">
    <location>
        <begin position="470"/>
        <end position="571"/>
    </location>
</feature>
<proteinExistence type="predicted"/>
<evidence type="ECO:0000313" key="2">
    <source>
        <dbReference type="EMBL" id="PRT54584.1"/>
    </source>
</evidence>
<dbReference type="PANTHER" id="PTHR28125:SF2">
    <property type="entry name" value="MEIOTIC EXPRESSION UP-REGULATED PROTEIN 26"/>
    <property type="match status" value="1"/>
</dbReference>
<gene>
    <name evidence="2" type="ORF">B9G98_02204</name>
</gene>
<dbReference type="STRING" id="45607.A0A2T0FHW1"/>
<evidence type="ECO:0000313" key="3">
    <source>
        <dbReference type="Proteomes" id="UP000238350"/>
    </source>
</evidence>
<dbReference type="InterPro" id="IPR028012">
    <property type="entry name" value="Rua1_C"/>
</dbReference>
<dbReference type="GeneID" id="36515952"/>
<accession>A0A2T0FHW1</accession>
<protein>
    <recommendedName>
        <fullName evidence="1">Transcription regulator Rua1 C-terminal domain-containing protein</fullName>
    </recommendedName>
</protein>
<reference evidence="2 3" key="1">
    <citation type="submission" date="2017-04" db="EMBL/GenBank/DDBJ databases">
        <title>Genome sequencing of [Candida] sorbophila.</title>
        <authorList>
            <person name="Ahn J.O."/>
        </authorList>
    </citation>
    <scope>NUCLEOTIDE SEQUENCE [LARGE SCALE GENOMIC DNA]</scope>
    <source>
        <strain evidence="2 3">DS02</strain>
    </source>
</reference>
<keyword evidence="3" id="KW-1185">Reference proteome</keyword>
<dbReference type="PANTHER" id="PTHR28125">
    <property type="entry name" value="MEIOTIC EXPRESSION UP-REGULATED PROTEIN 26"/>
    <property type="match status" value="1"/>
</dbReference>
<name>A0A2T0FHW1_9ASCO</name>
<dbReference type="Proteomes" id="UP000238350">
    <property type="component" value="Unassembled WGS sequence"/>
</dbReference>
<dbReference type="EMBL" id="NDIQ01000021">
    <property type="protein sequence ID" value="PRT54584.1"/>
    <property type="molecule type" value="Genomic_DNA"/>
</dbReference>
<dbReference type="Pfam" id="PF14616">
    <property type="entry name" value="Rua1_C"/>
    <property type="match status" value="1"/>
</dbReference>
<dbReference type="RefSeq" id="XP_024664529.1">
    <property type="nucleotide sequence ID" value="XM_024808761.1"/>
</dbReference>
<evidence type="ECO:0000259" key="1">
    <source>
        <dbReference type="Pfam" id="PF14616"/>
    </source>
</evidence>